<feature type="domain" description="VTT" evidence="7">
    <location>
        <begin position="61"/>
        <end position="177"/>
    </location>
</feature>
<dbReference type="STRING" id="1073423.SAMN04488700_1086"/>
<evidence type="ECO:0000256" key="1">
    <source>
        <dbReference type="ARBA" id="ARBA00004651"/>
    </source>
</evidence>
<keyword evidence="2 6" id="KW-1003">Cell membrane</keyword>
<keyword evidence="3 6" id="KW-0812">Transmembrane</keyword>
<dbReference type="Proteomes" id="UP000193435">
    <property type="component" value="Unassembled WGS sequence"/>
</dbReference>
<protein>
    <recommendedName>
        <fullName evidence="6">TVP38/TMEM64 family membrane protein</fullName>
    </recommendedName>
</protein>
<comment type="subcellular location">
    <subcellularLocation>
        <location evidence="1 6">Cell membrane</location>
        <topology evidence="1 6">Multi-pass membrane protein</topology>
    </subcellularLocation>
</comment>
<evidence type="ECO:0000313" key="8">
    <source>
        <dbReference type="EMBL" id="SMH29672.1"/>
    </source>
</evidence>
<feature type="transmembrane region" description="Helical" evidence="6">
    <location>
        <begin position="125"/>
        <end position="145"/>
    </location>
</feature>
<dbReference type="PANTHER" id="PTHR12677">
    <property type="entry name" value="GOLGI APPARATUS MEMBRANE PROTEIN TVP38-RELATED"/>
    <property type="match status" value="1"/>
</dbReference>
<evidence type="ECO:0000256" key="3">
    <source>
        <dbReference type="ARBA" id="ARBA00022692"/>
    </source>
</evidence>
<dbReference type="GO" id="GO:0005886">
    <property type="term" value="C:plasma membrane"/>
    <property type="evidence" value="ECO:0007669"/>
    <property type="project" value="UniProtKB-SubCell"/>
</dbReference>
<dbReference type="PANTHER" id="PTHR12677:SF59">
    <property type="entry name" value="GOLGI APPARATUS MEMBRANE PROTEIN TVP38-RELATED"/>
    <property type="match status" value="1"/>
</dbReference>
<accession>A0A1X7MXP0</accession>
<organism evidence="8 9">
    <name type="scientific">Carnobacterium iners</name>
    <dbReference type="NCBI Taxonomy" id="1073423"/>
    <lineage>
        <taxon>Bacteria</taxon>
        <taxon>Bacillati</taxon>
        <taxon>Bacillota</taxon>
        <taxon>Bacilli</taxon>
        <taxon>Lactobacillales</taxon>
        <taxon>Carnobacteriaceae</taxon>
        <taxon>Carnobacterium</taxon>
    </lineage>
</organism>
<dbReference type="RefSeq" id="WP_085559278.1">
    <property type="nucleotide sequence ID" value="NZ_FOAH01000001.1"/>
</dbReference>
<feature type="transmembrane region" description="Helical" evidence="6">
    <location>
        <begin position="157"/>
        <end position="177"/>
    </location>
</feature>
<dbReference type="Pfam" id="PF09335">
    <property type="entry name" value="VTT_dom"/>
    <property type="match status" value="1"/>
</dbReference>
<dbReference type="InterPro" id="IPR032816">
    <property type="entry name" value="VTT_dom"/>
</dbReference>
<keyword evidence="4 6" id="KW-1133">Transmembrane helix</keyword>
<evidence type="ECO:0000256" key="6">
    <source>
        <dbReference type="RuleBase" id="RU366058"/>
    </source>
</evidence>
<sequence>MKKKDGLILLSFLAFLLILFFLNQTAFNIEAETIQSEIIELGVIAPFVYVFLYSVRPLILFPASVLSLAGGLAFGPLYGTLLTLIGASVGAYLSFLVSRQLGSKWIEKKGGHRVLKLKDVLEQKGFIVVLVMRLVPLFPFDLVSYTAGLSKIKTRDFMVATVLGMIPGTFAYTFLGANALSSNIGMIALAGGLFVVITLIPTLFQKKIRELLKMKDESGE</sequence>
<proteinExistence type="inferred from homology"/>
<dbReference type="InterPro" id="IPR015414">
    <property type="entry name" value="TMEM64"/>
</dbReference>
<name>A0A1X7MXP0_9LACT</name>
<keyword evidence="5 6" id="KW-0472">Membrane</keyword>
<dbReference type="EMBL" id="FXBJ01000002">
    <property type="protein sequence ID" value="SMH29672.1"/>
    <property type="molecule type" value="Genomic_DNA"/>
</dbReference>
<gene>
    <name evidence="8" type="ORF">SAMN04488700_1086</name>
</gene>
<feature type="transmembrane region" description="Helical" evidence="6">
    <location>
        <begin position="183"/>
        <end position="204"/>
    </location>
</feature>
<evidence type="ECO:0000256" key="5">
    <source>
        <dbReference type="ARBA" id="ARBA00023136"/>
    </source>
</evidence>
<evidence type="ECO:0000256" key="4">
    <source>
        <dbReference type="ARBA" id="ARBA00022989"/>
    </source>
</evidence>
<keyword evidence="9" id="KW-1185">Reference proteome</keyword>
<comment type="caution">
    <text evidence="6">Lacks conserved residue(s) required for the propagation of feature annotation.</text>
</comment>
<comment type="similarity">
    <text evidence="6">Belongs to the TVP38/TMEM64 family.</text>
</comment>
<dbReference type="OrthoDB" id="371137at2"/>
<reference evidence="8 9" key="1">
    <citation type="submission" date="2017-04" db="EMBL/GenBank/DDBJ databases">
        <authorList>
            <person name="Afonso C.L."/>
            <person name="Miller P.J."/>
            <person name="Scott M.A."/>
            <person name="Spackman E."/>
            <person name="Goraichik I."/>
            <person name="Dimitrov K.M."/>
            <person name="Suarez D.L."/>
            <person name="Swayne D.E."/>
        </authorList>
    </citation>
    <scope>NUCLEOTIDE SEQUENCE [LARGE SCALE GENOMIC DNA]</scope>
    <source>
        <strain evidence="8 9">LMG26642</strain>
    </source>
</reference>
<evidence type="ECO:0000259" key="7">
    <source>
        <dbReference type="Pfam" id="PF09335"/>
    </source>
</evidence>
<dbReference type="AlphaFoldDB" id="A0A1X7MXP0"/>
<evidence type="ECO:0000313" key="9">
    <source>
        <dbReference type="Proteomes" id="UP000193435"/>
    </source>
</evidence>
<feature type="transmembrane region" description="Helical" evidence="6">
    <location>
        <begin position="47"/>
        <end position="70"/>
    </location>
</feature>
<evidence type="ECO:0000256" key="2">
    <source>
        <dbReference type="ARBA" id="ARBA00022475"/>
    </source>
</evidence>